<dbReference type="Proteomes" id="UP000887116">
    <property type="component" value="Unassembled WGS sequence"/>
</dbReference>
<reference evidence="2" key="1">
    <citation type="submission" date="2020-07" db="EMBL/GenBank/DDBJ databases">
        <title>Multicomponent nature underlies the extraordinary mechanical properties of spider dragline silk.</title>
        <authorList>
            <person name="Kono N."/>
            <person name="Nakamura H."/>
            <person name="Mori M."/>
            <person name="Yoshida Y."/>
            <person name="Ohtoshi R."/>
            <person name="Malay A.D."/>
            <person name="Moran D.A.P."/>
            <person name="Tomita M."/>
            <person name="Numata K."/>
            <person name="Arakawa K."/>
        </authorList>
    </citation>
    <scope>NUCLEOTIDE SEQUENCE</scope>
</reference>
<gene>
    <name evidence="2" type="ORF">TNCT_220761</name>
</gene>
<protein>
    <submittedName>
        <fullName evidence="2">Uncharacterized protein</fullName>
    </submittedName>
</protein>
<organism evidence="2 3">
    <name type="scientific">Trichonephila clavata</name>
    <name type="common">Joro spider</name>
    <name type="synonym">Nephila clavata</name>
    <dbReference type="NCBI Taxonomy" id="2740835"/>
    <lineage>
        <taxon>Eukaryota</taxon>
        <taxon>Metazoa</taxon>
        <taxon>Ecdysozoa</taxon>
        <taxon>Arthropoda</taxon>
        <taxon>Chelicerata</taxon>
        <taxon>Arachnida</taxon>
        <taxon>Araneae</taxon>
        <taxon>Araneomorphae</taxon>
        <taxon>Entelegynae</taxon>
        <taxon>Araneoidea</taxon>
        <taxon>Nephilidae</taxon>
        <taxon>Trichonephila</taxon>
    </lineage>
</organism>
<keyword evidence="3" id="KW-1185">Reference proteome</keyword>
<comment type="caution">
    <text evidence="2">The sequence shown here is derived from an EMBL/GenBank/DDBJ whole genome shotgun (WGS) entry which is preliminary data.</text>
</comment>
<evidence type="ECO:0000313" key="3">
    <source>
        <dbReference type="Proteomes" id="UP000887116"/>
    </source>
</evidence>
<proteinExistence type="predicted"/>
<dbReference type="AlphaFoldDB" id="A0A8X6G6H4"/>
<evidence type="ECO:0000256" key="1">
    <source>
        <dbReference type="SAM" id="MobiDB-lite"/>
    </source>
</evidence>
<evidence type="ECO:0000313" key="2">
    <source>
        <dbReference type="EMBL" id="GFQ96807.1"/>
    </source>
</evidence>
<name>A0A8X6G6H4_TRICU</name>
<dbReference type="EMBL" id="BMAO01004765">
    <property type="protein sequence ID" value="GFQ96807.1"/>
    <property type="molecule type" value="Genomic_DNA"/>
</dbReference>
<sequence>MARQLGLVHIEKSSLASALDRAGSTLWRFPRRLALKNPPAVTLVTLEKCGNSGSGWGPDGTGRIRVAKNNGDNKREF</sequence>
<feature type="region of interest" description="Disordered" evidence="1">
    <location>
        <begin position="52"/>
        <end position="77"/>
    </location>
</feature>
<accession>A0A8X6G6H4</accession>